<dbReference type="EMBL" id="BNBO01000002">
    <property type="protein sequence ID" value="GHH60888.1"/>
    <property type="molecule type" value="Genomic_DNA"/>
</dbReference>
<dbReference type="GeneID" id="95351165"/>
<evidence type="ECO:0000313" key="1">
    <source>
        <dbReference type="EMBL" id="GHH60888.1"/>
    </source>
</evidence>
<sequence>MALPSPNLDDRRFQQLVDEAKRFIQQRCPEWSDHNVSDPGVTLVEAFAHMTDQLLYRLNRVPEKSYLAFLDLVGVQLFPAAAARAEVTFWLSAPQPVQLRLRAGTEVSTLSSGHQDRIVFATTDELAINPCEFGHLLTRPADGRPVDRTEELQAGQDVGCFTDVPQAGDQLLVGLTAAVPHCAVLLRLDSRVEGVGVDPRQPPLVWEAYDGDDWLPCEVDSDGTGGLNRPGEVVLHVPGGHALATVAGQRAGWLRCRTVPARPGQPFYAASPTVRAVTAATVGGTVRAVNAQSVEGEFVGDSEGTPGQRFTVAHPPVLGGDGPLTVEVSSEDGWREWREVETFADRGPRDRCFTVDRSGGEVAFGPAVREPDGSLRQYGAVPPKGARIRVARYRTGGGRRGNVARGALSVVRSSVPYVARVENREAASGGVDGETVQGAMARGPLQLRTQDRAVTAADYELLARRAAPSAARILALPAGRGAEEGGVRVLVVPAAVADGGDRLRFEQMVPPDDMLEGIARHLDERRPIGARLVVEPPFYQGVTVVARLMARRGTATGQVRERALDALYRYLNPLTGGADGTGWPFGRPVQAGEAYAVLQRLPGVELVDDVKLFPANPLTGERGAPGDRVDLDRNALVFSYQHQVRVEEL</sequence>
<reference evidence="1" key="2">
    <citation type="submission" date="2020-09" db="EMBL/GenBank/DDBJ databases">
        <authorList>
            <person name="Sun Q."/>
            <person name="Ohkuma M."/>
        </authorList>
    </citation>
    <scope>NUCLEOTIDE SEQUENCE</scope>
    <source>
        <strain evidence="1">JCM 4646</strain>
    </source>
</reference>
<organism evidence="1 2">
    <name type="scientific">Kitasatospora indigofera</name>
    <dbReference type="NCBI Taxonomy" id="67307"/>
    <lineage>
        <taxon>Bacteria</taxon>
        <taxon>Bacillati</taxon>
        <taxon>Actinomycetota</taxon>
        <taxon>Actinomycetes</taxon>
        <taxon>Kitasatosporales</taxon>
        <taxon>Streptomycetaceae</taxon>
        <taxon>Kitasatospora</taxon>
    </lineage>
</organism>
<dbReference type="RefSeq" id="WP_190209197.1">
    <property type="nucleotide sequence ID" value="NZ_BNBO01000002.1"/>
</dbReference>
<proteinExistence type="predicted"/>
<gene>
    <name evidence="1" type="ORF">GCM10018781_06360</name>
</gene>
<reference evidence="1" key="1">
    <citation type="journal article" date="2014" name="Int. J. Syst. Evol. Microbiol.">
        <title>Complete genome sequence of Corynebacterium casei LMG S-19264T (=DSM 44701T), isolated from a smear-ripened cheese.</title>
        <authorList>
            <consortium name="US DOE Joint Genome Institute (JGI-PGF)"/>
            <person name="Walter F."/>
            <person name="Albersmeier A."/>
            <person name="Kalinowski J."/>
            <person name="Ruckert C."/>
        </authorList>
    </citation>
    <scope>NUCLEOTIDE SEQUENCE</scope>
    <source>
        <strain evidence="1">JCM 4646</strain>
    </source>
</reference>
<name>A0A919FC90_9ACTN</name>
<evidence type="ECO:0000313" key="2">
    <source>
        <dbReference type="Proteomes" id="UP000617734"/>
    </source>
</evidence>
<dbReference type="NCBIfam" id="TIGR02243">
    <property type="entry name" value="putative baseplate assembly protein"/>
    <property type="match status" value="1"/>
</dbReference>
<dbReference type="AlphaFoldDB" id="A0A919FC90"/>
<protein>
    <submittedName>
        <fullName evidence="1">Baseplate assembly protein</fullName>
    </submittedName>
</protein>
<accession>A0A919FC90</accession>
<keyword evidence="2" id="KW-1185">Reference proteome</keyword>
<dbReference type="Proteomes" id="UP000617734">
    <property type="component" value="Unassembled WGS sequence"/>
</dbReference>
<comment type="caution">
    <text evidence="1">The sequence shown here is derived from an EMBL/GenBank/DDBJ whole genome shotgun (WGS) entry which is preliminary data.</text>
</comment>
<dbReference type="InterPro" id="IPR011749">
    <property type="entry name" value="CHP02243"/>
</dbReference>